<dbReference type="PROSITE" id="PS50041">
    <property type="entry name" value="C_TYPE_LECTIN_2"/>
    <property type="match status" value="1"/>
</dbReference>
<gene>
    <name evidence="3" type="ORF">HCU73_17840</name>
</gene>
<accession>A0A7X6H336</accession>
<evidence type="ECO:0000313" key="4">
    <source>
        <dbReference type="Proteomes" id="UP000526408"/>
    </source>
</evidence>
<name>A0A7X6H336_9RHOB</name>
<dbReference type="RefSeq" id="WP_210730698.1">
    <property type="nucleotide sequence ID" value="NZ_JAAZQQ010000007.1"/>
</dbReference>
<dbReference type="InterPro" id="IPR016187">
    <property type="entry name" value="CTDL_fold"/>
</dbReference>
<evidence type="ECO:0000256" key="1">
    <source>
        <dbReference type="SAM" id="SignalP"/>
    </source>
</evidence>
<protein>
    <recommendedName>
        <fullName evidence="2">C-type lectin domain-containing protein</fullName>
    </recommendedName>
</protein>
<dbReference type="InterPro" id="IPR016186">
    <property type="entry name" value="C-type_lectin-like/link_sf"/>
</dbReference>
<dbReference type="SUPFAM" id="SSF56436">
    <property type="entry name" value="C-type lectin-like"/>
    <property type="match status" value="1"/>
</dbReference>
<comment type="caution">
    <text evidence="3">The sequence shown here is derived from an EMBL/GenBank/DDBJ whole genome shotgun (WGS) entry which is preliminary data.</text>
</comment>
<dbReference type="InterPro" id="IPR050111">
    <property type="entry name" value="C-type_lectin/snaclec_domain"/>
</dbReference>
<dbReference type="SMART" id="SM00034">
    <property type="entry name" value="CLECT"/>
    <property type="match status" value="1"/>
</dbReference>
<dbReference type="EMBL" id="JAAZQQ010000007">
    <property type="protein sequence ID" value="NKX46459.1"/>
    <property type="molecule type" value="Genomic_DNA"/>
</dbReference>
<dbReference type="AlphaFoldDB" id="A0A7X6H336"/>
<feature type="signal peptide" evidence="1">
    <location>
        <begin position="1"/>
        <end position="26"/>
    </location>
</feature>
<dbReference type="Proteomes" id="UP000526408">
    <property type="component" value="Unassembled WGS sequence"/>
</dbReference>
<keyword evidence="4" id="KW-1185">Reference proteome</keyword>
<dbReference type="Gene3D" id="3.10.100.10">
    <property type="entry name" value="Mannose-Binding Protein A, subunit A"/>
    <property type="match status" value="1"/>
</dbReference>
<reference evidence="3 4" key="1">
    <citation type="submission" date="2020-04" db="EMBL/GenBank/DDBJ databases">
        <authorList>
            <person name="Yoon J."/>
        </authorList>
    </citation>
    <scope>NUCLEOTIDE SEQUENCE [LARGE SCALE GENOMIC DNA]</scope>
    <source>
        <strain evidence="3 4">KMU-115</strain>
    </source>
</reference>
<keyword evidence="1" id="KW-0732">Signal</keyword>
<feature type="domain" description="C-type lectin" evidence="2">
    <location>
        <begin position="446"/>
        <end position="530"/>
    </location>
</feature>
<proteinExistence type="predicted"/>
<organism evidence="3 4">
    <name type="scientific">Roseicyclus persicicus</name>
    <dbReference type="NCBI Taxonomy" id="2650661"/>
    <lineage>
        <taxon>Bacteria</taxon>
        <taxon>Pseudomonadati</taxon>
        <taxon>Pseudomonadota</taxon>
        <taxon>Alphaproteobacteria</taxon>
        <taxon>Rhodobacterales</taxon>
        <taxon>Roseobacteraceae</taxon>
        <taxon>Roseicyclus</taxon>
    </lineage>
</organism>
<sequence length="562" mass="57808">MSLPSRPWTALAVAAGLLVTAAAAEACPSSLYPGPAFSYAGADLYAGQAFSAAATGGSDLSACGIPGARGYAADAATMSLHLSMMDGYALTVGVQSDCDSTLLLHTPDGGWVFDDDSGGSLMPELTITGPGRLNGRVDVWIGTYGGGSCPATITFRTARGPGVADEAGDVPQGGAAAGCPNPSLSGQTIAFSAQQLWTRQSLPVQASGSTRLADCGIVGTTGYANPAPAYSFYLSGMQGQRLDLTVDAQCDSTMLVRTPDGLWHFNDDGHGNLDPAISLVPPTALEGRVDVWVGTYGPTPCPATLNLQAAAIGGAAPPPQPQPPVAGAGFGGVWNTDAAGTLTIHQTGASVTGSYTCCSGGQIAGTVSGSVLTGTYIEDNGTDYGTIRFELSPDGRSFTGSYTRTSGSGSGTWNGTRVSGGAMAPQPPQPPTGGRFELVVVPEGITFDQAQLRAQQMGGHLATVTSPEELQAVFAVANNPAAWSLEQGRYLVGPWLGGYRQGSQWMWVTGEPWGFTAWAPGQPDNHQGRETHLNMWVRGTSPAPLLNDADPYVPLRGFVLER</sequence>
<feature type="chain" id="PRO_5031301064" description="C-type lectin domain-containing protein" evidence="1">
    <location>
        <begin position="27"/>
        <end position="562"/>
    </location>
</feature>
<dbReference type="PANTHER" id="PTHR22803">
    <property type="entry name" value="MANNOSE, PHOSPHOLIPASE, LECTIN RECEPTOR RELATED"/>
    <property type="match status" value="1"/>
</dbReference>
<dbReference type="InterPro" id="IPR001304">
    <property type="entry name" value="C-type_lectin-like"/>
</dbReference>
<evidence type="ECO:0000313" key="3">
    <source>
        <dbReference type="EMBL" id="NKX46459.1"/>
    </source>
</evidence>
<evidence type="ECO:0000259" key="2">
    <source>
        <dbReference type="PROSITE" id="PS50041"/>
    </source>
</evidence>